<evidence type="ECO:0000259" key="6">
    <source>
        <dbReference type="PROSITE" id="PS51123"/>
    </source>
</evidence>
<dbReference type="EMBL" id="CP016094">
    <property type="protein sequence ID" value="AOS45850.1"/>
    <property type="molecule type" value="Genomic_DNA"/>
</dbReference>
<protein>
    <submittedName>
        <fullName evidence="7">Peptidoglycan-associated lipoprotein</fullName>
    </submittedName>
</protein>
<evidence type="ECO:0000313" key="8">
    <source>
        <dbReference type="Proteomes" id="UP000095228"/>
    </source>
</evidence>
<keyword evidence="5" id="KW-0732">Signal</keyword>
<dbReference type="SUPFAM" id="SSF103088">
    <property type="entry name" value="OmpA-like"/>
    <property type="match status" value="1"/>
</dbReference>
<dbReference type="InterPro" id="IPR050330">
    <property type="entry name" value="Bact_OuterMem_StrucFunc"/>
</dbReference>
<dbReference type="Pfam" id="PF00691">
    <property type="entry name" value="OmpA"/>
    <property type="match status" value="1"/>
</dbReference>
<accession>A0A1D8AY76</accession>
<dbReference type="OrthoDB" id="9809164at2"/>
<keyword evidence="8" id="KW-1185">Reference proteome</keyword>
<feature type="signal peptide" evidence="5">
    <location>
        <begin position="1"/>
        <end position="23"/>
    </location>
</feature>
<dbReference type="KEGG" id="obg:Verru16b_02941"/>
<dbReference type="PRINTS" id="PR01021">
    <property type="entry name" value="OMPADOMAIN"/>
</dbReference>
<evidence type="ECO:0000313" key="7">
    <source>
        <dbReference type="EMBL" id="AOS45850.1"/>
    </source>
</evidence>
<dbReference type="GO" id="GO:0009279">
    <property type="term" value="C:cell outer membrane"/>
    <property type="evidence" value="ECO:0007669"/>
    <property type="project" value="UniProtKB-SubCell"/>
</dbReference>
<dbReference type="InterPro" id="IPR036737">
    <property type="entry name" value="OmpA-like_sf"/>
</dbReference>
<dbReference type="RefSeq" id="WP_069962957.1">
    <property type="nucleotide sequence ID" value="NZ_CP016094.1"/>
</dbReference>
<comment type="subcellular location">
    <subcellularLocation>
        <location evidence="1">Cell outer membrane</location>
    </subcellularLocation>
</comment>
<dbReference type="InterPro" id="IPR006665">
    <property type="entry name" value="OmpA-like"/>
</dbReference>
<keyword evidence="7" id="KW-0449">Lipoprotein</keyword>
<evidence type="ECO:0000256" key="4">
    <source>
        <dbReference type="PROSITE-ProRule" id="PRU00473"/>
    </source>
</evidence>
<keyword evidence="3" id="KW-0998">Cell outer membrane</keyword>
<dbReference type="PROSITE" id="PS51257">
    <property type="entry name" value="PROKAR_LIPOPROTEIN"/>
    <property type="match status" value="1"/>
</dbReference>
<reference evidence="7 8" key="1">
    <citation type="submission" date="2016-06" db="EMBL/GenBank/DDBJ databases">
        <title>Three novel species with peptidoglycan cell walls form the new genus Lacunisphaera gen. nov. in the family Opitutaceae of the verrucomicrobial subdivision 4.</title>
        <authorList>
            <person name="Rast P."/>
            <person name="Gloeckner I."/>
            <person name="Jogler M."/>
            <person name="Boedeker C."/>
            <person name="Jeske O."/>
            <person name="Wiegand S."/>
            <person name="Reinhardt R."/>
            <person name="Schumann P."/>
            <person name="Rohde M."/>
            <person name="Spring S."/>
            <person name="Gloeckner F.O."/>
            <person name="Jogler C."/>
        </authorList>
    </citation>
    <scope>NUCLEOTIDE SEQUENCE [LARGE SCALE GENOMIC DNA]</scope>
    <source>
        <strain evidence="7 8">IG16b</strain>
    </source>
</reference>
<name>A0A1D8AY76_9BACT</name>
<evidence type="ECO:0000256" key="1">
    <source>
        <dbReference type="ARBA" id="ARBA00004442"/>
    </source>
</evidence>
<dbReference type="Proteomes" id="UP000095228">
    <property type="component" value="Chromosome"/>
</dbReference>
<dbReference type="PANTHER" id="PTHR30329">
    <property type="entry name" value="STATOR ELEMENT OF FLAGELLAR MOTOR COMPLEX"/>
    <property type="match status" value="1"/>
</dbReference>
<dbReference type="STRING" id="1838286.Verru16b_02941"/>
<keyword evidence="2 4" id="KW-0472">Membrane</keyword>
<feature type="domain" description="OmpA-like" evidence="6">
    <location>
        <begin position="67"/>
        <end position="183"/>
    </location>
</feature>
<dbReference type="CDD" id="cd07185">
    <property type="entry name" value="OmpA_C-like"/>
    <property type="match status" value="1"/>
</dbReference>
<evidence type="ECO:0000256" key="3">
    <source>
        <dbReference type="ARBA" id="ARBA00023237"/>
    </source>
</evidence>
<dbReference type="AlphaFoldDB" id="A0A1D8AY76"/>
<dbReference type="Gene3D" id="3.30.1330.60">
    <property type="entry name" value="OmpA-like domain"/>
    <property type="match status" value="1"/>
</dbReference>
<sequence>MKHFSKALSLSLAAVALLLSACAKKPARPNPSTTAMGPGLNDGINPEAIALPGENINLEGRDGNSTLDGANLSVVEPIYFALDRFAVAPAERPKLQNALKWLTENPGKNLVLMGYCDWRGTSEYNLGLGENRANSVKRYLISLGADATRLETLSKGSTEAKQGGSESEWAKDRRVDFVELKKN</sequence>
<evidence type="ECO:0000256" key="5">
    <source>
        <dbReference type="SAM" id="SignalP"/>
    </source>
</evidence>
<dbReference type="PROSITE" id="PS51123">
    <property type="entry name" value="OMPA_2"/>
    <property type="match status" value="1"/>
</dbReference>
<dbReference type="InterPro" id="IPR006664">
    <property type="entry name" value="OMP_bac"/>
</dbReference>
<dbReference type="PANTHER" id="PTHR30329:SF21">
    <property type="entry name" value="LIPOPROTEIN YIAD-RELATED"/>
    <property type="match status" value="1"/>
</dbReference>
<organism evidence="7 8">
    <name type="scientific">Lacunisphaera limnophila</name>
    <dbReference type="NCBI Taxonomy" id="1838286"/>
    <lineage>
        <taxon>Bacteria</taxon>
        <taxon>Pseudomonadati</taxon>
        <taxon>Verrucomicrobiota</taxon>
        <taxon>Opitutia</taxon>
        <taxon>Opitutales</taxon>
        <taxon>Opitutaceae</taxon>
        <taxon>Lacunisphaera</taxon>
    </lineage>
</organism>
<proteinExistence type="predicted"/>
<gene>
    <name evidence="7" type="primary">pal</name>
    <name evidence="7" type="ORF">Verru16b_02941</name>
</gene>
<feature type="chain" id="PRO_5009105373" evidence="5">
    <location>
        <begin position="24"/>
        <end position="183"/>
    </location>
</feature>
<evidence type="ECO:0000256" key="2">
    <source>
        <dbReference type="ARBA" id="ARBA00023136"/>
    </source>
</evidence>